<evidence type="ECO:0000313" key="2">
    <source>
        <dbReference type="EMBL" id="UWP95629.1"/>
    </source>
</evidence>
<sequence>MAPRILPVSYAGRGMPLFFLALKTGFLTVLTLGIYRFWARTRIRRYFWSAIRPGGVPLEYVGDPIEKLMGFLVAVVIMAFYIGIVNLLLMYFSFALFQGNEAAYALSFVGLVPLYFFAAYRARRYVLARTRWRGIRFGMDEGAWGYSWRAMVHWGLSIVTLGLSFPLTRLWLEKYLTHRSFFGDQRLEQGGGRFLLYGAMKHVYYPVILSVVAIGMAAAFDNPWWFALLALTSPWAIYGWAFWKADSFRRLIEAKKLGALGFRARPRAGRVLGIYLLGGVILNIVLTGLMVILATLAFLFLGGADLMDPEQLEQLENLGAMGAVSAPLLIGAYFTIFLVTGAASQAIFALPLARHFAEVTELIDPGQLRQIRQRDRDEFAEAEGFADALDVGAAI</sequence>
<name>A0A9Q9LZJ1_9RHOB</name>
<feature type="transmembrane region" description="Helical" evidence="1">
    <location>
        <begin position="203"/>
        <end position="220"/>
    </location>
</feature>
<feature type="transmembrane region" description="Helical" evidence="1">
    <location>
        <begin position="272"/>
        <end position="300"/>
    </location>
</feature>
<feature type="transmembrane region" description="Helical" evidence="1">
    <location>
        <begin position="102"/>
        <end position="122"/>
    </location>
</feature>
<evidence type="ECO:0000256" key="1">
    <source>
        <dbReference type="SAM" id="Phobius"/>
    </source>
</evidence>
<reference evidence="2" key="1">
    <citation type="submission" date="2021-08" db="EMBL/GenBank/DDBJ databases">
        <authorList>
            <person name="Nwanade C."/>
            <person name="Wang M."/>
            <person name="Masoudi A."/>
            <person name="Yu Z."/>
            <person name="Liu J."/>
        </authorList>
    </citation>
    <scope>NUCLEOTIDE SEQUENCE</scope>
    <source>
        <strain evidence="2">S056</strain>
    </source>
</reference>
<accession>A0A9Q9LZJ1</accession>
<keyword evidence="1" id="KW-0812">Transmembrane</keyword>
<gene>
    <name evidence="2" type="ORF">K3X48_01050</name>
</gene>
<dbReference type="Pfam" id="PF05987">
    <property type="entry name" value="DUF898"/>
    <property type="match status" value="1"/>
</dbReference>
<feature type="transmembrane region" description="Helical" evidence="1">
    <location>
        <begin position="71"/>
        <end position="96"/>
    </location>
</feature>
<protein>
    <submittedName>
        <fullName evidence="2">DUF898 domain-containing protein</fullName>
    </submittedName>
</protein>
<dbReference type="AlphaFoldDB" id="A0A9Q9LZJ1"/>
<feature type="transmembrane region" description="Helical" evidence="1">
    <location>
        <begin position="17"/>
        <end position="38"/>
    </location>
</feature>
<keyword evidence="1" id="KW-0472">Membrane</keyword>
<evidence type="ECO:0000313" key="3">
    <source>
        <dbReference type="Proteomes" id="UP001057991"/>
    </source>
</evidence>
<feature type="transmembrane region" description="Helical" evidence="1">
    <location>
        <begin position="226"/>
        <end position="243"/>
    </location>
</feature>
<dbReference type="Proteomes" id="UP001057991">
    <property type="component" value="Chromosome"/>
</dbReference>
<dbReference type="InterPro" id="IPR010295">
    <property type="entry name" value="DUF898"/>
</dbReference>
<proteinExistence type="predicted"/>
<dbReference type="EMBL" id="CP080776">
    <property type="protein sequence ID" value="UWP95629.1"/>
    <property type="molecule type" value="Genomic_DNA"/>
</dbReference>
<keyword evidence="1" id="KW-1133">Transmembrane helix</keyword>
<feature type="transmembrane region" description="Helical" evidence="1">
    <location>
        <begin position="320"/>
        <end position="344"/>
    </location>
</feature>
<organism evidence="2 3">
    <name type="scientific">Aliiroseovarius crassostreae</name>
    <dbReference type="NCBI Taxonomy" id="154981"/>
    <lineage>
        <taxon>Bacteria</taxon>
        <taxon>Pseudomonadati</taxon>
        <taxon>Pseudomonadota</taxon>
        <taxon>Alphaproteobacteria</taxon>
        <taxon>Rhodobacterales</taxon>
        <taxon>Paracoccaceae</taxon>
        <taxon>Aliiroseovarius</taxon>
    </lineage>
</organism>
<dbReference type="RefSeq" id="WP_259806170.1">
    <property type="nucleotide sequence ID" value="NZ_CP080776.1"/>
</dbReference>